<reference evidence="2" key="1">
    <citation type="submission" date="2022-01" db="UniProtKB">
        <authorList>
            <consortium name="EnsemblMetazoa"/>
        </authorList>
    </citation>
    <scope>IDENTIFICATION</scope>
</reference>
<dbReference type="RefSeq" id="XP_014261089.1">
    <property type="nucleotide sequence ID" value="XM_014405603.1"/>
</dbReference>
<name>A0A8I6S978_CIMLE</name>
<accession>A0A8I6S978</accession>
<sequence>MEKCLLMIQEDSKSPTCQADLMNFSSPEVLPKQMPVGIDSSIIKEFSVNGSDDPFEFHLEKAITMGRTYSFRQTNANNCNAKITGTPDFKNSNSPVFVKKRQRPRFSYWDSSLVEKDASFDLLNDTIKFENSVMINSPLQRRRSLSVDNLTFSLHEKDPAIPFEYIKAEAKKIAELIEKSQFFNSKQEESVEKMLTDEVPTGLQISTSSEEGIGLPEVVIFSTKKDSNPDITNKAEYIKYKQFISSHNNSSQQIATSESKTTNDKADENTLFDEDNSSIDGHKQTKTCVIEEKEKLLKMDHAKLKLLQRDIEEVKSKPLKPIKKKKAKGPEKRGPLKVFAPHNSQILNNTNASRKRLITTTENAPFSIPMATSTPESEKMPVLKKPNTNATQSKKRNLKMVKTPVELNHPYSHAKMSIKLDNVSKITSKKPVVPSAKTEILRK</sequence>
<dbReference type="EnsemblMetazoa" id="XM_014405603.1">
    <property type="protein sequence ID" value="XP_014261089.1"/>
    <property type="gene ID" value="LOC106673461"/>
</dbReference>
<dbReference type="RefSeq" id="XP_014261090.1">
    <property type="nucleotide sequence ID" value="XM_014405604.1"/>
</dbReference>
<feature type="region of interest" description="Disordered" evidence="1">
    <location>
        <begin position="366"/>
        <end position="402"/>
    </location>
</feature>
<organism evidence="2 3">
    <name type="scientific">Cimex lectularius</name>
    <name type="common">Bed bug</name>
    <name type="synonym">Acanthia lectularia</name>
    <dbReference type="NCBI Taxonomy" id="79782"/>
    <lineage>
        <taxon>Eukaryota</taxon>
        <taxon>Metazoa</taxon>
        <taxon>Ecdysozoa</taxon>
        <taxon>Arthropoda</taxon>
        <taxon>Hexapoda</taxon>
        <taxon>Insecta</taxon>
        <taxon>Pterygota</taxon>
        <taxon>Neoptera</taxon>
        <taxon>Paraneoptera</taxon>
        <taxon>Hemiptera</taxon>
        <taxon>Heteroptera</taxon>
        <taxon>Panheteroptera</taxon>
        <taxon>Cimicomorpha</taxon>
        <taxon>Cimicidae</taxon>
        <taxon>Cimex</taxon>
    </lineage>
</organism>
<feature type="compositionally biased region" description="Polar residues" evidence="1">
    <location>
        <begin position="249"/>
        <end position="260"/>
    </location>
</feature>
<protein>
    <submittedName>
        <fullName evidence="2">Uncharacterized protein</fullName>
    </submittedName>
</protein>
<feature type="compositionally biased region" description="Polar residues" evidence="1">
    <location>
        <begin position="366"/>
        <end position="375"/>
    </location>
</feature>
<feature type="region of interest" description="Disordered" evidence="1">
    <location>
        <begin position="249"/>
        <end position="279"/>
    </location>
</feature>
<dbReference type="AlphaFoldDB" id="A0A8I6S978"/>
<dbReference type="KEGG" id="clec:106673461"/>
<dbReference type="Proteomes" id="UP000494040">
    <property type="component" value="Unassembled WGS sequence"/>
</dbReference>
<keyword evidence="3" id="KW-1185">Reference proteome</keyword>
<evidence type="ECO:0000313" key="3">
    <source>
        <dbReference type="Proteomes" id="UP000494040"/>
    </source>
</evidence>
<evidence type="ECO:0000256" key="1">
    <source>
        <dbReference type="SAM" id="MobiDB-lite"/>
    </source>
</evidence>
<proteinExistence type="predicted"/>
<dbReference type="EnsemblMetazoa" id="XM_014405604.1">
    <property type="protein sequence ID" value="XP_014261090.1"/>
    <property type="gene ID" value="LOC106673461"/>
</dbReference>
<evidence type="ECO:0000313" key="2">
    <source>
        <dbReference type="EnsemblMetazoa" id="XP_014261089.1"/>
    </source>
</evidence>
<dbReference type="GeneID" id="106673461"/>